<keyword evidence="2" id="KW-1185">Reference proteome</keyword>
<dbReference type="STRING" id="572544.Ilyop_1047"/>
<proteinExistence type="predicted"/>
<accession>E3H7D2</accession>
<dbReference type="RefSeq" id="WP_013387496.1">
    <property type="nucleotide sequence ID" value="NC_014632.1"/>
</dbReference>
<organism evidence="1 2">
    <name type="scientific">Ilyobacter polytropus (strain ATCC 51220 / DSM 2926 / LMG 16218 / CuHBu1)</name>
    <dbReference type="NCBI Taxonomy" id="572544"/>
    <lineage>
        <taxon>Bacteria</taxon>
        <taxon>Fusobacteriati</taxon>
        <taxon>Fusobacteriota</taxon>
        <taxon>Fusobacteriia</taxon>
        <taxon>Fusobacteriales</taxon>
        <taxon>Fusobacteriaceae</taxon>
        <taxon>Ilyobacter</taxon>
    </lineage>
</organism>
<dbReference type="EMBL" id="CP002281">
    <property type="protein sequence ID" value="ADO82828.1"/>
    <property type="molecule type" value="Genomic_DNA"/>
</dbReference>
<dbReference type="HOGENOM" id="CLU_755970_0_0_0"/>
<name>E3H7D2_ILYPC</name>
<reference evidence="1 2" key="1">
    <citation type="journal article" date="2010" name="Stand. Genomic Sci.">
        <title>Complete genome sequence of Ilyobacter polytropus type strain (CuHbu1).</title>
        <authorList>
            <person name="Sikorski J."/>
            <person name="Chertkov O."/>
            <person name="Lapidus A."/>
            <person name="Nolan M."/>
            <person name="Lucas S."/>
            <person name="Del Rio T.G."/>
            <person name="Tice H."/>
            <person name="Cheng J.F."/>
            <person name="Tapia R."/>
            <person name="Han C."/>
            <person name="Goodwin L."/>
            <person name="Pitluck S."/>
            <person name="Liolios K."/>
            <person name="Ivanova N."/>
            <person name="Mavromatis K."/>
            <person name="Mikhailova N."/>
            <person name="Pati A."/>
            <person name="Chen A."/>
            <person name="Palaniappan K."/>
            <person name="Land M."/>
            <person name="Hauser L."/>
            <person name="Chang Y.J."/>
            <person name="Jeffries C.D."/>
            <person name="Brambilla E."/>
            <person name="Yasawong M."/>
            <person name="Rohde M."/>
            <person name="Pukall R."/>
            <person name="Spring S."/>
            <person name="Goker M."/>
            <person name="Woyke T."/>
            <person name="Bristow J."/>
            <person name="Eisen J.A."/>
            <person name="Markowitz V."/>
            <person name="Hugenholtz P."/>
            <person name="Kyrpides N.C."/>
            <person name="Klenk H.P."/>
        </authorList>
    </citation>
    <scope>NUCLEOTIDE SEQUENCE [LARGE SCALE GENOMIC DNA]</scope>
    <source>
        <strain evidence="2">ATCC 51220 / DSM 2926 / LMG 16218 / CuHBu1</strain>
    </source>
</reference>
<dbReference type="AlphaFoldDB" id="E3H7D2"/>
<gene>
    <name evidence="1" type="ordered locus">Ilyop_1047</name>
</gene>
<evidence type="ECO:0000313" key="1">
    <source>
        <dbReference type="EMBL" id="ADO82828.1"/>
    </source>
</evidence>
<dbReference type="Proteomes" id="UP000006875">
    <property type="component" value="Chromosome"/>
</dbReference>
<evidence type="ECO:0000313" key="2">
    <source>
        <dbReference type="Proteomes" id="UP000006875"/>
    </source>
</evidence>
<dbReference type="eggNOG" id="ENOG5033TSE">
    <property type="taxonomic scope" value="Bacteria"/>
</dbReference>
<dbReference type="KEGG" id="ipo:Ilyop_1047"/>
<protein>
    <submittedName>
        <fullName evidence="1">Uncharacterized protein</fullName>
    </submittedName>
</protein>
<sequence length="340" mass="40395">MQLDMSRVSRIGIDKLVLSGIKVETNKKSTITEGQGWIEEKFELREELFSIVKSIKLYETGVVVEGSYLRFNPNKIIFGHNISNARAPELREAVKKLVEELNSRGITIELANARVSEIEININIEKAFKEYKEVLTLLFTRIPNLRKIGNFNLNESYQKLFVDSTLYGGWENHKVIAYDKRKEINREWLLGFDLLRIEWWLSSSSYKYYASKFGRDNTLELLMEDSEILDKIFKELCLKKLFKDGCKYLEEELVPNLERGYIAFRERNKLAVKKGRPIERNVFKHLDESYWIFDYSYLIDLVSKHDKRHRGREIERIRKRYIHLNNKDKLSYLMDIILHH</sequence>
<dbReference type="OrthoDB" id="92234at2"/>